<accession>A0A330MAW8</accession>
<dbReference type="EMBL" id="LS483452">
    <property type="protein sequence ID" value="SQH76937.1"/>
    <property type="molecule type" value="Genomic_DNA"/>
</dbReference>
<name>A0A330MAW8_9GAMM</name>
<reference evidence="2" key="1">
    <citation type="submission" date="2018-06" db="EMBL/GenBank/DDBJ databases">
        <authorList>
            <person name="Cea G.-C."/>
            <person name="William W."/>
        </authorList>
    </citation>
    <scope>NUCLEOTIDE SEQUENCE [LARGE SCALE GENOMIC DNA]</scope>
    <source>
        <strain evidence="2">DB21MT-2</strain>
    </source>
</reference>
<evidence type="ECO:0000313" key="2">
    <source>
        <dbReference type="Proteomes" id="UP000250123"/>
    </source>
</evidence>
<evidence type="ECO:0000313" key="1">
    <source>
        <dbReference type="EMBL" id="SQH76937.1"/>
    </source>
</evidence>
<dbReference type="AlphaFoldDB" id="A0A330MAW8"/>
<dbReference type="KEGG" id="sbk:SHEWBE_2974"/>
<proteinExistence type="predicted"/>
<dbReference type="Proteomes" id="UP000250123">
    <property type="component" value="Chromosome SHEWBE"/>
</dbReference>
<dbReference type="OrthoDB" id="5432576at2"/>
<organism evidence="1 2">
    <name type="scientific">Shewanella benthica</name>
    <dbReference type="NCBI Taxonomy" id="43661"/>
    <lineage>
        <taxon>Bacteria</taxon>
        <taxon>Pseudomonadati</taxon>
        <taxon>Pseudomonadota</taxon>
        <taxon>Gammaproteobacteria</taxon>
        <taxon>Alteromonadales</taxon>
        <taxon>Shewanellaceae</taxon>
        <taxon>Shewanella</taxon>
    </lineage>
</organism>
<sequence>MTEIDSITLSEPLLWLNRDKQKRVATSMKRALNGAPHINQAAITAGLSIVLGTSDTWITRTEFELVQQHSFSTHTEFTLVIDSQSFQVTWDHTQGAAVTGTDLFEKFGGNEDLTDATFRFLTL</sequence>
<protein>
    <submittedName>
        <fullName evidence="1">Uncharacterized protein</fullName>
    </submittedName>
</protein>
<gene>
    <name evidence="1" type="ORF">SHEWBE_2974</name>
</gene>